<dbReference type="OrthoDB" id="5537330at2759"/>
<dbReference type="PANTHER" id="PTHR28180:SF2">
    <property type="entry name" value="PEROXISOMAL PROTEIN 2"/>
    <property type="match status" value="1"/>
</dbReference>
<dbReference type="SUPFAM" id="SSF69118">
    <property type="entry name" value="AhpD-like"/>
    <property type="match status" value="1"/>
</dbReference>
<accession>A0A1X2I6M6</accession>
<evidence type="ECO:0000313" key="2">
    <source>
        <dbReference type="Proteomes" id="UP000193560"/>
    </source>
</evidence>
<dbReference type="Gene3D" id="1.20.1290.10">
    <property type="entry name" value="AhpD-like"/>
    <property type="match status" value="1"/>
</dbReference>
<dbReference type="InterPro" id="IPR029032">
    <property type="entry name" value="AhpD-like"/>
</dbReference>
<dbReference type="EMBL" id="MCGE01000024">
    <property type="protein sequence ID" value="ORZ10500.1"/>
    <property type="molecule type" value="Genomic_DNA"/>
</dbReference>
<keyword evidence="2" id="KW-1185">Reference proteome</keyword>
<comment type="caution">
    <text evidence="1">The sequence shown here is derived from an EMBL/GenBank/DDBJ whole genome shotgun (WGS) entry which is preliminary data.</text>
</comment>
<name>A0A1X2I6M6_9FUNG</name>
<dbReference type="STRING" id="90262.A0A1X2I6M6"/>
<dbReference type="Proteomes" id="UP000193560">
    <property type="component" value="Unassembled WGS sequence"/>
</dbReference>
<sequence>MSLIDALNDIRRINHVDQATSQNYLSKKWLLIAPLVINGLNRPEDLYQVYELVSQDIDAMENMSADEKLSLKAKVVAKQCDALLKGMVAFGYPKTIVGTFFLNKMVPSDVRDRLPKESIRKDDCWENIAANRYWGELFFGNVYGANAEKSKSILNEINPDLRLMVMNNAYASPLSETSVTSAKESCMILVAGCFATQVFPIMKGHIIGAKSHGVSEQELDEIFESLRILAQFYDVRLTPVPDLSTIPDLAQ</sequence>
<dbReference type="AlphaFoldDB" id="A0A1X2I6M6"/>
<dbReference type="InterPro" id="IPR052999">
    <property type="entry name" value="PTS1_Protein"/>
</dbReference>
<evidence type="ECO:0000313" key="1">
    <source>
        <dbReference type="EMBL" id="ORZ10500.1"/>
    </source>
</evidence>
<reference evidence="1 2" key="1">
    <citation type="submission" date="2016-07" db="EMBL/GenBank/DDBJ databases">
        <title>Pervasive Adenine N6-methylation of Active Genes in Fungi.</title>
        <authorList>
            <consortium name="DOE Joint Genome Institute"/>
            <person name="Mondo S.J."/>
            <person name="Dannebaum R.O."/>
            <person name="Kuo R.C."/>
            <person name="Labutti K."/>
            <person name="Haridas S."/>
            <person name="Kuo A."/>
            <person name="Salamov A."/>
            <person name="Ahrendt S.R."/>
            <person name="Lipzen A."/>
            <person name="Sullivan W."/>
            <person name="Andreopoulos W.B."/>
            <person name="Clum A."/>
            <person name="Lindquist E."/>
            <person name="Daum C."/>
            <person name="Ramamoorthy G.K."/>
            <person name="Gryganskyi A."/>
            <person name="Culley D."/>
            <person name="Magnuson J.K."/>
            <person name="James T.Y."/>
            <person name="O'Malley M.A."/>
            <person name="Stajich J.E."/>
            <person name="Spatafora J.W."/>
            <person name="Visel A."/>
            <person name="Grigoriev I.V."/>
        </authorList>
    </citation>
    <scope>NUCLEOTIDE SEQUENCE [LARGE SCALE GENOMIC DNA]</scope>
    <source>
        <strain evidence="1 2">NRRL 1336</strain>
    </source>
</reference>
<protein>
    <recommendedName>
        <fullName evidence="3">AhpD-like protein</fullName>
    </recommendedName>
</protein>
<evidence type="ECO:0008006" key="3">
    <source>
        <dbReference type="Google" id="ProtNLM"/>
    </source>
</evidence>
<proteinExistence type="predicted"/>
<organism evidence="1 2">
    <name type="scientific">Absidia repens</name>
    <dbReference type="NCBI Taxonomy" id="90262"/>
    <lineage>
        <taxon>Eukaryota</taxon>
        <taxon>Fungi</taxon>
        <taxon>Fungi incertae sedis</taxon>
        <taxon>Mucoromycota</taxon>
        <taxon>Mucoromycotina</taxon>
        <taxon>Mucoromycetes</taxon>
        <taxon>Mucorales</taxon>
        <taxon>Cunninghamellaceae</taxon>
        <taxon>Absidia</taxon>
    </lineage>
</organism>
<dbReference type="PANTHER" id="PTHR28180">
    <property type="entry name" value="CONSERVED MITOCHONDRIAL PROTEIN-RELATED"/>
    <property type="match status" value="1"/>
</dbReference>
<gene>
    <name evidence="1" type="ORF">BCR42DRAFT_441117</name>
</gene>